<evidence type="ECO:0000259" key="8">
    <source>
        <dbReference type="PROSITE" id="PS50203"/>
    </source>
</evidence>
<keyword evidence="10" id="KW-1185">Reference proteome</keyword>
<comment type="similarity">
    <text evidence="1">Belongs to the peptidase C2 family.</text>
</comment>
<accession>A0ABQ5K4Z4</accession>
<feature type="active site" evidence="5">
    <location>
        <position position="201"/>
    </location>
</feature>
<keyword evidence="4 5" id="KW-0788">Thiol protease</keyword>
<dbReference type="InterPro" id="IPR001300">
    <property type="entry name" value="Peptidase_C2_calpain_cat"/>
</dbReference>
<keyword evidence="7" id="KW-0472">Membrane</keyword>
<feature type="active site" evidence="5">
    <location>
        <position position="349"/>
    </location>
</feature>
<evidence type="ECO:0000256" key="2">
    <source>
        <dbReference type="ARBA" id="ARBA00022670"/>
    </source>
</evidence>
<evidence type="ECO:0000256" key="1">
    <source>
        <dbReference type="ARBA" id="ARBA00007623"/>
    </source>
</evidence>
<evidence type="ECO:0000256" key="7">
    <source>
        <dbReference type="SAM" id="Phobius"/>
    </source>
</evidence>
<evidence type="ECO:0000256" key="3">
    <source>
        <dbReference type="ARBA" id="ARBA00022801"/>
    </source>
</evidence>
<reference evidence="9" key="1">
    <citation type="submission" date="2022-03" db="EMBL/GenBank/DDBJ databases">
        <title>Draft genome sequence of Aduncisulcus paluster, a free-living microaerophilic Fornicata.</title>
        <authorList>
            <person name="Yuyama I."/>
            <person name="Kume K."/>
            <person name="Tamura T."/>
            <person name="Inagaki Y."/>
            <person name="Hashimoto T."/>
        </authorList>
    </citation>
    <scope>NUCLEOTIDE SEQUENCE</scope>
    <source>
        <strain evidence="9">NY0171</strain>
    </source>
</reference>
<dbReference type="InterPro" id="IPR000169">
    <property type="entry name" value="Pept_cys_AS"/>
</dbReference>
<keyword evidence="2 5" id="KW-0645">Protease</keyword>
<name>A0ABQ5K4Z4_9EUKA</name>
<keyword evidence="7" id="KW-0812">Transmembrane</keyword>
<evidence type="ECO:0000256" key="6">
    <source>
        <dbReference type="SAM" id="MobiDB-lite"/>
    </source>
</evidence>
<dbReference type="Gene3D" id="3.90.70.10">
    <property type="entry name" value="Cysteine proteinases"/>
    <property type="match status" value="1"/>
</dbReference>
<feature type="region of interest" description="Disordered" evidence="6">
    <location>
        <begin position="1"/>
        <end position="33"/>
    </location>
</feature>
<evidence type="ECO:0000256" key="4">
    <source>
        <dbReference type="ARBA" id="ARBA00022807"/>
    </source>
</evidence>
<evidence type="ECO:0000256" key="5">
    <source>
        <dbReference type="PROSITE-ProRule" id="PRU00239"/>
    </source>
</evidence>
<keyword evidence="3 5" id="KW-0378">Hydrolase</keyword>
<feature type="active site" evidence="5">
    <location>
        <position position="375"/>
    </location>
</feature>
<dbReference type="PANTHER" id="PTHR10183">
    <property type="entry name" value="CALPAIN"/>
    <property type="match status" value="1"/>
</dbReference>
<keyword evidence="7" id="KW-1133">Transmembrane helix</keyword>
<dbReference type="EMBL" id="BQXS01012760">
    <property type="protein sequence ID" value="GKT27647.1"/>
    <property type="molecule type" value="Genomic_DNA"/>
</dbReference>
<dbReference type="PROSITE" id="PS50203">
    <property type="entry name" value="CALPAIN_CAT"/>
    <property type="match status" value="1"/>
</dbReference>
<dbReference type="PRINTS" id="PR00704">
    <property type="entry name" value="CALPAIN"/>
</dbReference>
<dbReference type="SUPFAM" id="SSF54001">
    <property type="entry name" value="Cysteine proteinases"/>
    <property type="match status" value="1"/>
</dbReference>
<dbReference type="Proteomes" id="UP001057375">
    <property type="component" value="Unassembled WGS sequence"/>
</dbReference>
<dbReference type="Pfam" id="PF00648">
    <property type="entry name" value="Peptidase_C2"/>
    <property type="match status" value="1"/>
</dbReference>
<evidence type="ECO:0000313" key="9">
    <source>
        <dbReference type="EMBL" id="GKT27647.1"/>
    </source>
</evidence>
<dbReference type="PROSITE" id="PS00139">
    <property type="entry name" value="THIOL_PROTEASE_CYS"/>
    <property type="match status" value="1"/>
</dbReference>
<dbReference type="InterPro" id="IPR022684">
    <property type="entry name" value="Calpain_cysteine_protease"/>
</dbReference>
<feature type="domain" description="Calpain catalytic" evidence="8">
    <location>
        <begin position="133"/>
        <end position="433"/>
    </location>
</feature>
<proteinExistence type="inferred from homology"/>
<organism evidence="9 10">
    <name type="scientific">Aduncisulcus paluster</name>
    <dbReference type="NCBI Taxonomy" id="2918883"/>
    <lineage>
        <taxon>Eukaryota</taxon>
        <taxon>Metamonada</taxon>
        <taxon>Carpediemonas-like organisms</taxon>
        <taxon>Aduncisulcus</taxon>
    </lineage>
</organism>
<protein>
    <submittedName>
        <fullName evidence="9">Peptidase C2, calpain family like protein</fullName>
    </submittedName>
</protein>
<sequence length="574" mass="62723">MSNVYMQPPRYDDANQLDTTPHEGSQKEEEDELPTIPTKKSILCWLIPTLIVVVLLIAGGLFFLIRYLKYRVPEYSESGSVWSVFGMVPIEGAELTFNSLPQVTDEARVSSKNYYMSRLSSSSDVMVVAEDGGFKEDKVSSANPVIANSTDEENVGSQFTDDGFVISETANSVVKRPDDGTSLVVGSFAGTDIAQGSVGDCWYLSALSSLAYANIISSIPPRWSKDNGSIVGSFFFGDELVELVSDDTLSYYAGNTSNPTAAKSTDDGEMWVSFVEKLMAKLAGSYANIDSDSLTNGFTLMHPGFPVYNSLSKDVDHKWIITEGIKHKGIATASIPSGDSYVQGLPTSHAYSLLSVTDVPSDIVTGGVTLYKLRNPWGSTEFTGDYNDSDTVWDTNTALSEYMDFEEKNDGIFFMQQSDFYSIYSTYAIVYSPSEYKHSKIIEIPLIPGKKVIVRINIPAPEEDAQVYILVDRPSSLVGYPTPTIAYYSVSYLCLTSNVGIGLCPPAGTASNGGGLVITSNADELATARVAIFSDVEWEFNKVTVDGVEVDMATTEVEKPSYIDEQTKYIMKHM</sequence>
<gene>
    <name evidence="9" type="ORF">ADUPG1_013947</name>
</gene>
<dbReference type="SMART" id="SM00230">
    <property type="entry name" value="CysPc"/>
    <property type="match status" value="1"/>
</dbReference>
<dbReference type="InterPro" id="IPR038765">
    <property type="entry name" value="Papain-like_cys_pep_sf"/>
</dbReference>
<dbReference type="PANTHER" id="PTHR10183:SF379">
    <property type="entry name" value="CALPAIN-5"/>
    <property type="match status" value="1"/>
</dbReference>
<comment type="caution">
    <text evidence="9">The sequence shown here is derived from an EMBL/GenBank/DDBJ whole genome shotgun (WGS) entry which is preliminary data.</text>
</comment>
<feature type="transmembrane region" description="Helical" evidence="7">
    <location>
        <begin position="42"/>
        <end position="65"/>
    </location>
</feature>
<evidence type="ECO:0000313" key="10">
    <source>
        <dbReference type="Proteomes" id="UP001057375"/>
    </source>
</evidence>